<dbReference type="InterPro" id="IPR036097">
    <property type="entry name" value="HisK_dim/P_sf"/>
</dbReference>
<dbReference type="PANTHER" id="PTHR42878:SF7">
    <property type="entry name" value="SENSOR HISTIDINE KINASE GLRK"/>
    <property type="match status" value="1"/>
</dbReference>
<feature type="transmembrane region" description="Helical" evidence="8">
    <location>
        <begin position="60"/>
        <end position="78"/>
    </location>
</feature>
<sequence>MERNFKWFLFLRTFFYYSTLSIEILLLRGESYHFLPLFVFALVILIDNLINIFRTKGITFRVITLEIIYFSVFLMLTGDAQSPFIPFYFVLILLAAANFSVSKTFVTAGIVSVLHGIVMFGRGAIFPEFIFFLKLPTPSTLESILVYTIYFLLYFFVAAISGYIAERLKVEVERLRITTEDILNAIEPGIITIGNNGKILFMNRAAKEFLLGEDTAQLKHFEEFPPEVKRLFENHEKDREVEFKGRIFSVSRYLLHNGLGEIFVITDLTEIKEMEKKLILFDRMATLGKFAADIAHEIRNPVMSIKGSAELLYRGKVKDKDEVEKLWKYIFSESQRLEKLTRDFLNFSKEIKIERSSVNLCELLKSCIDTMSFNPVF</sequence>
<dbReference type="AlphaFoldDB" id="A0A7C0VCC8"/>
<dbReference type="Gene3D" id="1.10.287.130">
    <property type="match status" value="1"/>
</dbReference>
<feature type="transmembrane region" description="Helical" evidence="8">
    <location>
        <begin position="84"/>
        <end position="101"/>
    </location>
</feature>
<accession>A0A7C0VCC8</accession>
<evidence type="ECO:0000256" key="2">
    <source>
        <dbReference type="ARBA" id="ARBA00012438"/>
    </source>
</evidence>
<dbReference type="GO" id="GO:0000156">
    <property type="term" value="F:phosphorelay response regulator activity"/>
    <property type="evidence" value="ECO:0007669"/>
    <property type="project" value="TreeGrafter"/>
</dbReference>
<evidence type="ECO:0000313" key="10">
    <source>
        <dbReference type="EMBL" id="HDI83286.1"/>
    </source>
</evidence>
<feature type="transmembrane region" description="Helical" evidence="8">
    <location>
        <begin position="33"/>
        <end position="53"/>
    </location>
</feature>
<keyword evidence="7" id="KW-0902">Two-component regulatory system</keyword>
<reference evidence="10" key="1">
    <citation type="journal article" date="2020" name="mSystems">
        <title>Genome- and Community-Level Interaction Insights into Carbon Utilization and Element Cycling Functions of Hydrothermarchaeota in Hydrothermal Sediment.</title>
        <authorList>
            <person name="Zhou Z."/>
            <person name="Liu Y."/>
            <person name="Xu W."/>
            <person name="Pan J."/>
            <person name="Luo Z.H."/>
            <person name="Li M."/>
        </authorList>
    </citation>
    <scope>NUCLEOTIDE SEQUENCE [LARGE SCALE GENOMIC DNA]</scope>
    <source>
        <strain evidence="10">HyVt-102</strain>
    </source>
</reference>
<evidence type="ECO:0000256" key="6">
    <source>
        <dbReference type="ARBA" id="ARBA00022840"/>
    </source>
</evidence>
<evidence type="ECO:0000256" key="4">
    <source>
        <dbReference type="ARBA" id="ARBA00022741"/>
    </source>
</evidence>
<dbReference type="EC" id="2.7.13.3" evidence="2"/>
<dbReference type="GO" id="GO:0007234">
    <property type="term" value="P:osmosensory signaling via phosphorelay pathway"/>
    <property type="evidence" value="ECO:0007669"/>
    <property type="project" value="TreeGrafter"/>
</dbReference>
<feature type="transmembrane region" description="Helical" evidence="8">
    <location>
        <begin position="113"/>
        <end position="132"/>
    </location>
</feature>
<dbReference type="EMBL" id="DQWE01000277">
    <property type="protein sequence ID" value="HDI83286.1"/>
    <property type="molecule type" value="Genomic_DNA"/>
</dbReference>
<evidence type="ECO:0000256" key="8">
    <source>
        <dbReference type="SAM" id="Phobius"/>
    </source>
</evidence>
<evidence type="ECO:0000256" key="5">
    <source>
        <dbReference type="ARBA" id="ARBA00022777"/>
    </source>
</evidence>
<keyword evidence="4" id="KW-0547">Nucleotide-binding</keyword>
<evidence type="ECO:0000256" key="7">
    <source>
        <dbReference type="ARBA" id="ARBA00023012"/>
    </source>
</evidence>
<dbReference type="Proteomes" id="UP000885847">
    <property type="component" value="Unassembled WGS sequence"/>
</dbReference>
<dbReference type="GO" id="GO:0005524">
    <property type="term" value="F:ATP binding"/>
    <property type="evidence" value="ECO:0007669"/>
    <property type="project" value="UniProtKB-KW"/>
</dbReference>
<dbReference type="CDD" id="cd00082">
    <property type="entry name" value="HisKA"/>
    <property type="match status" value="1"/>
</dbReference>
<feature type="domain" description="Signal transduction histidine kinase dimerisation/phosphoacceptor" evidence="9">
    <location>
        <begin position="286"/>
        <end position="353"/>
    </location>
</feature>
<dbReference type="SUPFAM" id="SSF55785">
    <property type="entry name" value="PYP-like sensor domain (PAS domain)"/>
    <property type="match status" value="1"/>
</dbReference>
<dbReference type="SUPFAM" id="SSF47384">
    <property type="entry name" value="Homodimeric domain of signal transducing histidine kinase"/>
    <property type="match status" value="1"/>
</dbReference>
<gene>
    <name evidence="10" type="ORF">ENF18_05795</name>
</gene>
<name>A0A7C0VCC8_UNCW3</name>
<evidence type="ECO:0000259" key="9">
    <source>
        <dbReference type="SMART" id="SM00388"/>
    </source>
</evidence>
<dbReference type="InterPro" id="IPR050351">
    <property type="entry name" value="BphY/WalK/GraS-like"/>
</dbReference>
<dbReference type="SMART" id="SM00388">
    <property type="entry name" value="HisKA"/>
    <property type="match status" value="1"/>
</dbReference>
<dbReference type="InterPro" id="IPR035965">
    <property type="entry name" value="PAS-like_dom_sf"/>
</dbReference>
<comment type="caution">
    <text evidence="10">The sequence shown here is derived from an EMBL/GenBank/DDBJ whole genome shotgun (WGS) entry which is preliminary data.</text>
</comment>
<feature type="transmembrane region" description="Helical" evidence="8">
    <location>
        <begin position="7"/>
        <end position="27"/>
    </location>
</feature>
<keyword evidence="6" id="KW-0067">ATP-binding</keyword>
<evidence type="ECO:0000256" key="1">
    <source>
        <dbReference type="ARBA" id="ARBA00000085"/>
    </source>
</evidence>
<dbReference type="InterPro" id="IPR003661">
    <property type="entry name" value="HisK_dim/P_dom"/>
</dbReference>
<dbReference type="Pfam" id="PF00512">
    <property type="entry name" value="HisKA"/>
    <property type="match status" value="1"/>
</dbReference>
<proteinExistence type="predicted"/>
<comment type="catalytic activity">
    <reaction evidence="1">
        <text>ATP + protein L-histidine = ADP + protein N-phospho-L-histidine.</text>
        <dbReference type="EC" id="2.7.13.3"/>
    </reaction>
</comment>
<keyword evidence="8" id="KW-1133">Transmembrane helix</keyword>
<dbReference type="PANTHER" id="PTHR42878">
    <property type="entry name" value="TWO-COMPONENT HISTIDINE KINASE"/>
    <property type="match status" value="1"/>
</dbReference>
<protein>
    <recommendedName>
        <fullName evidence="2">histidine kinase</fullName>
        <ecNumber evidence="2">2.7.13.3</ecNumber>
    </recommendedName>
</protein>
<feature type="transmembrane region" description="Helical" evidence="8">
    <location>
        <begin position="144"/>
        <end position="165"/>
    </location>
</feature>
<organism evidence="10">
    <name type="scientific">candidate division WOR-3 bacterium</name>
    <dbReference type="NCBI Taxonomy" id="2052148"/>
    <lineage>
        <taxon>Bacteria</taxon>
        <taxon>Bacteria division WOR-3</taxon>
    </lineage>
</organism>
<dbReference type="GO" id="GO:0000155">
    <property type="term" value="F:phosphorelay sensor kinase activity"/>
    <property type="evidence" value="ECO:0007669"/>
    <property type="project" value="InterPro"/>
</dbReference>
<dbReference type="GO" id="GO:0030295">
    <property type="term" value="F:protein kinase activator activity"/>
    <property type="evidence" value="ECO:0007669"/>
    <property type="project" value="TreeGrafter"/>
</dbReference>
<keyword evidence="8" id="KW-0472">Membrane</keyword>
<keyword evidence="3" id="KW-0808">Transferase</keyword>
<dbReference type="Gene3D" id="3.30.450.20">
    <property type="entry name" value="PAS domain"/>
    <property type="match status" value="1"/>
</dbReference>
<keyword evidence="8" id="KW-0812">Transmembrane</keyword>
<keyword evidence="5" id="KW-0418">Kinase</keyword>
<evidence type="ECO:0000256" key="3">
    <source>
        <dbReference type="ARBA" id="ARBA00022679"/>
    </source>
</evidence>
<feature type="non-terminal residue" evidence="10">
    <location>
        <position position="377"/>
    </location>
</feature>